<comment type="similarity">
    <text evidence="8">Belongs to the bacterial reverse transcriptase family.</text>
</comment>
<dbReference type="RefSeq" id="WP_214156239.1">
    <property type="nucleotide sequence ID" value="NZ_JAHBAY010000005.1"/>
</dbReference>
<reference evidence="11 12" key="1">
    <citation type="submission" date="2021-05" db="EMBL/GenBank/DDBJ databases">
        <title>Kineosporia and Streptomyces sp. nov. two new marine actinobacteria isolated from Coral.</title>
        <authorList>
            <person name="Buangrab K."/>
            <person name="Sutthacheep M."/>
            <person name="Yeemin T."/>
            <person name="Harunari E."/>
            <person name="Igarashi Y."/>
            <person name="Kanchanasin P."/>
            <person name="Tanasupawat S."/>
            <person name="Phongsopitanun W."/>
        </authorList>
    </citation>
    <scope>NUCLEOTIDE SEQUENCE [LARGE SCALE GENOMIC DNA]</scope>
    <source>
        <strain evidence="11 12">J2-2</strain>
    </source>
</reference>
<sequence length="482" mass="52833">MPRSAPRCYARALHDRSHPDATVMTSDRVRTLARGLGNAFLGAEAWATRPMAEAAVSVVGVGGRRRWPRKLAREVLAAYPRPPADRPRELARFIENSPVLWAALNRSAPPGRAPVLRARRIPPTPVRMADRRPWPVPELHDLADLAALLDLDPAHLDWFADVKGLQRRAAPGPLHHYRYRWTTPGSGRPRLLEAPRPRLRSVQRTLLDEVLALIPVHPAAHGFVPGRSAVTGARRHTGAAVVISLDLAAFFAHLNGGRVYGVFRTAGYAQPVAHALTGLCVHRTPVAVIAAMPPARPGSTPEAVSARPGLRRLLAGAHLPQGAPTSPALANLCVMALDRRLSGLAAATGLTYTRYADDLTFSGDLEPRAAQRVTEAVGRIVRSEGLALQPAKTRVRERSRRQEVTGIVVNEHSNLPRTEYDRLRAILHNAARSDPAVQNREQHADFRAHLLGRIAWATQLNPARGQKLRAQFERIVWPGEQP</sequence>
<dbReference type="CDD" id="cd03487">
    <property type="entry name" value="RT_Bac_retron_II"/>
    <property type="match status" value="1"/>
</dbReference>
<evidence type="ECO:0000313" key="12">
    <source>
        <dbReference type="Proteomes" id="UP001197247"/>
    </source>
</evidence>
<dbReference type="InterPro" id="IPR043502">
    <property type="entry name" value="DNA/RNA_pol_sf"/>
</dbReference>
<proteinExistence type="inferred from homology"/>
<evidence type="ECO:0000259" key="10">
    <source>
        <dbReference type="PROSITE" id="PS50878"/>
    </source>
</evidence>
<evidence type="ECO:0000256" key="8">
    <source>
        <dbReference type="ARBA" id="ARBA00034120"/>
    </source>
</evidence>
<evidence type="ECO:0000256" key="6">
    <source>
        <dbReference type="ARBA" id="ARBA00022918"/>
    </source>
</evidence>
<evidence type="ECO:0000313" key="11">
    <source>
        <dbReference type="EMBL" id="MBT0769940.1"/>
    </source>
</evidence>
<dbReference type="EMBL" id="JAHBAY010000005">
    <property type="protein sequence ID" value="MBT0769940.1"/>
    <property type="molecule type" value="Genomic_DNA"/>
</dbReference>
<keyword evidence="7" id="KW-0051">Antiviral defense</keyword>
<evidence type="ECO:0000256" key="9">
    <source>
        <dbReference type="ARBA" id="ARBA00048173"/>
    </source>
</evidence>
<keyword evidence="5" id="KW-0460">Magnesium</keyword>
<keyword evidence="2" id="KW-0808">Transferase</keyword>
<dbReference type="PANTHER" id="PTHR34047:SF7">
    <property type="entry name" value="RNA-DIRECTED DNA POLYMERASE"/>
    <property type="match status" value="1"/>
</dbReference>
<comment type="caution">
    <text evidence="11">The sequence shown here is derived from an EMBL/GenBank/DDBJ whole genome shotgun (WGS) entry which is preliminary data.</text>
</comment>
<dbReference type="PANTHER" id="PTHR34047">
    <property type="entry name" value="NUCLEAR INTRON MATURASE 1, MITOCHONDRIAL-RELATED"/>
    <property type="match status" value="1"/>
</dbReference>
<accession>A0ABS5TFR7</accession>
<dbReference type="InterPro" id="IPR000477">
    <property type="entry name" value="RT_dom"/>
</dbReference>
<gene>
    <name evidence="11" type="ORF">KIH74_13465</name>
</gene>
<evidence type="ECO:0000256" key="1">
    <source>
        <dbReference type="ARBA" id="ARBA00012493"/>
    </source>
</evidence>
<evidence type="ECO:0000256" key="4">
    <source>
        <dbReference type="ARBA" id="ARBA00022723"/>
    </source>
</evidence>
<dbReference type="InterPro" id="IPR000123">
    <property type="entry name" value="Reverse_transcriptase_msDNA"/>
</dbReference>
<dbReference type="GO" id="GO:0003964">
    <property type="term" value="F:RNA-directed DNA polymerase activity"/>
    <property type="evidence" value="ECO:0007669"/>
    <property type="project" value="UniProtKB-KW"/>
</dbReference>
<name>A0ABS5TFR7_9ACTN</name>
<dbReference type="PRINTS" id="PR00866">
    <property type="entry name" value="RNADNAPOLMS"/>
</dbReference>
<feature type="domain" description="Reverse transcriptase" evidence="10">
    <location>
        <begin position="163"/>
        <end position="409"/>
    </location>
</feature>
<evidence type="ECO:0000256" key="5">
    <source>
        <dbReference type="ARBA" id="ARBA00022842"/>
    </source>
</evidence>
<evidence type="ECO:0000256" key="2">
    <source>
        <dbReference type="ARBA" id="ARBA00022679"/>
    </source>
</evidence>
<dbReference type="InterPro" id="IPR051083">
    <property type="entry name" value="GrpII_Intron_Splice-Mob/Def"/>
</dbReference>
<evidence type="ECO:0000256" key="7">
    <source>
        <dbReference type="ARBA" id="ARBA00023118"/>
    </source>
</evidence>
<evidence type="ECO:0000256" key="3">
    <source>
        <dbReference type="ARBA" id="ARBA00022695"/>
    </source>
</evidence>
<dbReference type="Pfam" id="PF00078">
    <property type="entry name" value="RVT_1"/>
    <property type="match status" value="1"/>
</dbReference>
<organism evidence="11 12">
    <name type="scientific">Kineosporia corallincola</name>
    <dbReference type="NCBI Taxonomy" id="2835133"/>
    <lineage>
        <taxon>Bacteria</taxon>
        <taxon>Bacillati</taxon>
        <taxon>Actinomycetota</taxon>
        <taxon>Actinomycetes</taxon>
        <taxon>Kineosporiales</taxon>
        <taxon>Kineosporiaceae</taxon>
        <taxon>Kineosporia</taxon>
    </lineage>
</organism>
<dbReference type="Proteomes" id="UP001197247">
    <property type="component" value="Unassembled WGS sequence"/>
</dbReference>
<dbReference type="PROSITE" id="PS50878">
    <property type="entry name" value="RT_POL"/>
    <property type="match status" value="1"/>
</dbReference>
<protein>
    <recommendedName>
        <fullName evidence="1">RNA-directed DNA polymerase</fullName>
        <ecNumber evidence="1">2.7.7.49</ecNumber>
    </recommendedName>
</protein>
<keyword evidence="6 11" id="KW-0695">RNA-directed DNA polymerase</keyword>
<keyword evidence="12" id="KW-1185">Reference proteome</keyword>
<dbReference type="SUPFAM" id="SSF56672">
    <property type="entry name" value="DNA/RNA polymerases"/>
    <property type="match status" value="1"/>
</dbReference>
<dbReference type="EC" id="2.7.7.49" evidence="1"/>
<comment type="catalytic activity">
    <reaction evidence="9">
        <text>DNA(n) + a 2'-deoxyribonucleoside 5'-triphosphate = DNA(n+1) + diphosphate</text>
        <dbReference type="Rhea" id="RHEA:22508"/>
        <dbReference type="Rhea" id="RHEA-COMP:17339"/>
        <dbReference type="Rhea" id="RHEA-COMP:17340"/>
        <dbReference type="ChEBI" id="CHEBI:33019"/>
        <dbReference type="ChEBI" id="CHEBI:61560"/>
        <dbReference type="ChEBI" id="CHEBI:173112"/>
        <dbReference type="EC" id="2.7.7.49"/>
    </reaction>
</comment>
<keyword evidence="3" id="KW-0548">Nucleotidyltransferase</keyword>
<keyword evidence="4" id="KW-0479">Metal-binding</keyword>